<evidence type="ECO:0000313" key="2">
    <source>
        <dbReference type="Proteomes" id="UP000663722"/>
    </source>
</evidence>
<protein>
    <submittedName>
        <fullName evidence="1">Uncharacterized protein</fullName>
    </submittedName>
</protein>
<proteinExistence type="predicted"/>
<evidence type="ECO:0000313" key="1">
    <source>
        <dbReference type="EMBL" id="QTA90257.1"/>
    </source>
</evidence>
<gene>
    <name evidence="1" type="ORF">dnm_063180</name>
</gene>
<dbReference type="AlphaFoldDB" id="A0A975BRT2"/>
<dbReference type="EMBL" id="CP061800">
    <property type="protein sequence ID" value="QTA90257.1"/>
    <property type="molecule type" value="Genomic_DNA"/>
</dbReference>
<dbReference type="KEGG" id="dmm:dnm_063180"/>
<reference evidence="1" key="1">
    <citation type="journal article" date="2021" name="Microb. Physiol.">
        <title>Proteogenomic Insights into the Physiology of Marine, Sulfate-Reducing, Filamentous Desulfonema limicola and Desulfonema magnum.</title>
        <authorList>
            <person name="Schnaars V."/>
            <person name="Wohlbrand L."/>
            <person name="Scheve S."/>
            <person name="Hinrichs C."/>
            <person name="Reinhardt R."/>
            <person name="Rabus R."/>
        </authorList>
    </citation>
    <scope>NUCLEOTIDE SEQUENCE</scope>
    <source>
        <strain evidence="1">4be13</strain>
    </source>
</reference>
<organism evidence="1 2">
    <name type="scientific">Desulfonema magnum</name>
    <dbReference type="NCBI Taxonomy" id="45655"/>
    <lineage>
        <taxon>Bacteria</taxon>
        <taxon>Pseudomonadati</taxon>
        <taxon>Thermodesulfobacteriota</taxon>
        <taxon>Desulfobacteria</taxon>
        <taxon>Desulfobacterales</taxon>
        <taxon>Desulfococcaceae</taxon>
        <taxon>Desulfonema</taxon>
    </lineage>
</organism>
<keyword evidence="2" id="KW-1185">Reference proteome</keyword>
<sequence>MTGCDKSEFGLLMISLEKKDETRQVKYNKYTGEAWWASNTSWKKIKEMEKSIREIMEIYFGYMEGIYH</sequence>
<name>A0A975BRT2_9BACT</name>
<accession>A0A975BRT2</accession>
<dbReference type="Proteomes" id="UP000663722">
    <property type="component" value="Chromosome"/>
</dbReference>